<comment type="cofactor">
    <cofactor evidence="1">
        <name>FAD</name>
        <dbReference type="ChEBI" id="CHEBI:57692"/>
    </cofactor>
</comment>
<dbReference type="SUPFAM" id="SSF51905">
    <property type="entry name" value="FAD/NAD(P)-binding domain"/>
    <property type="match status" value="1"/>
</dbReference>
<dbReference type="InterPro" id="IPR050446">
    <property type="entry name" value="FAD-oxidoreductase/Apoptosis"/>
</dbReference>
<keyword evidence="9" id="KW-1185">Reference proteome</keyword>
<name>A0A1I0LMY4_9ACTN</name>
<feature type="domain" description="Reductase C-terminal" evidence="7">
    <location>
        <begin position="314"/>
        <end position="381"/>
    </location>
</feature>
<evidence type="ECO:0000313" key="8">
    <source>
        <dbReference type="EMBL" id="SEU42571.1"/>
    </source>
</evidence>
<feature type="domain" description="FAD/NAD(P)-binding" evidence="6">
    <location>
        <begin position="3"/>
        <end position="294"/>
    </location>
</feature>
<dbReference type="AlphaFoldDB" id="A0A1I0LMY4"/>
<dbReference type="EMBL" id="FOHX01000020">
    <property type="protein sequence ID" value="SEU42571.1"/>
    <property type="molecule type" value="Genomic_DNA"/>
</dbReference>
<dbReference type="InterPro" id="IPR023753">
    <property type="entry name" value="FAD/NAD-binding_dom"/>
</dbReference>
<keyword evidence="4" id="KW-0560">Oxidoreductase</keyword>
<dbReference type="SUPFAM" id="SSF55424">
    <property type="entry name" value="FAD/NAD-linked reductases, dimerisation (C-terminal) domain"/>
    <property type="match status" value="1"/>
</dbReference>
<gene>
    <name evidence="8" type="ORF">SAMN05421811_12081</name>
</gene>
<keyword evidence="3" id="KW-0274">FAD</keyword>
<evidence type="ECO:0000256" key="5">
    <source>
        <dbReference type="SAM" id="MobiDB-lite"/>
    </source>
</evidence>
<evidence type="ECO:0000256" key="4">
    <source>
        <dbReference type="ARBA" id="ARBA00023002"/>
    </source>
</evidence>
<evidence type="ECO:0000256" key="2">
    <source>
        <dbReference type="ARBA" id="ARBA00022630"/>
    </source>
</evidence>
<evidence type="ECO:0000259" key="7">
    <source>
        <dbReference type="Pfam" id="PF14759"/>
    </source>
</evidence>
<feature type="region of interest" description="Disordered" evidence="5">
    <location>
        <begin position="375"/>
        <end position="410"/>
    </location>
</feature>
<evidence type="ECO:0000259" key="6">
    <source>
        <dbReference type="Pfam" id="PF07992"/>
    </source>
</evidence>
<proteinExistence type="predicted"/>
<dbReference type="InterPro" id="IPR016156">
    <property type="entry name" value="FAD/NAD-linked_Rdtase_dimer_sf"/>
</dbReference>
<dbReference type="PANTHER" id="PTHR43557:SF2">
    <property type="entry name" value="RIESKE DOMAIN-CONTAINING PROTEIN-RELATED"/>
    <property type="match status" value="1"/>
</dbReference>
<dbReference type="Gene3D" id="3.30.390.30">
    <property type="match status" value="1"/>
</dbReference>
<dbReference type="RefSeq" id="WP_091092403.1">
    <property type="nucleotide sequence ID" value="NZ_FOHX01000020.1"/>
</dbReference>
<dbReference type="InterPro" id="IPR028202">
    <property type="entry name" value="Reductase_C"/>
</dbReference>
<evidence type="ECO:0000313" key="9">
    <source>
        <dbReference type="Proteomes" id="UP000199361"/>
    </source>
</evidence>
<evidence type="ECO:0000256" key="3">
    <source>
        <dbReference type="ARBA" id="ARBA00022827"/>
    </source>
</evidence>
<protein>
    <submittedName>
        <fullName evidence="8">Reductase C-terminal</fullName>
    </submittedName>
</protein>
<feature type="compositionally biased region" description="Low complexity" evidence="5">
    <location>
        <begin position="389"/>
        <end position="400"/>
    </location>
</feature>
<dbReference type="PRINTS" id="PR00368">
    <property type="entry name" value="FADPNR"/>
</dbReference>
<dbReference type="PANTHER" id="PTHR43557">
    <property type="entry name" value="APOPTOSIS-INDUCING FACTOR 1"/>
    <property type="match status" value="1"/>
</dbReference>
<dbReference type="PRINTS" id="PR00469">
    <property type="entry name" value="PNDRDTASEII"/>
</dbReference>
<dbReference type="STRING" id="568860.SAMN05421811_12081"/>
<dbReference type="Proteomes" id="UP000199361">
    <property type="component" value="Unassembled WGS sequence"/>
</dbReference>
<keyword evidence="2" id="KW-0285">Flavoprotein</keyword>
<dbReference type="InterPro" id="IPR036188">
    <property type="entry name" value="FAD/NAD-bd_sf"/>
</dbReference>
<evidence type="ECO:0000256" key="1">
    <source>
        <dbReference type="ARBA" id="ARBA00001974"/>
    </source>
</evidence>
<dbReference type="GO" id="GO:0016651">
    <property type="term" value="F:oxidoreductase activity, acting on NAD(P)H"/>
    <property type="evidence" value="ECO:0007669"/>
    <property type="project" value="TreeGrafter"/>
</dbReference>
<accession>A0A1I0LMY4</accession>
<reference evidence="8 9" key="1">
    <citation type="submission" date="2016-10" db="EMBL/GenBank/DDBJ databases">
        <authorList>
            <person name="de Groot N.N."/>
        </authorList>
    </citation>
    <scope>NUCLEOTIDE SEQUENCE [LARGE SCALE GENOMIC DNA]</scope>
    <source>
        <strain evidence="8 9">CGMCC 4.5598</strain>
    </source>
</reference>
<organism evidence="8 9">
    <name type="scientific">Nonomuraea wenchangensis</name>
    <dbReference type="NCBI Taxonomy" id="568860"/>
    <lineage>
        <taxon>Bacteria</taxon>
        <taxon>Bacillati</taxon>
        <taxon>Actinomycetota</taxon>
        <taxon>Actinomycetes</taxon>
        <taxon>Streptosporangiales</taxon>
        <taxon>Streptosporangiaceae</taxon>
        <taxon>Nonomuraea</taxon>
    </lineage>
</organism>
<dbReference type="OrthoDB" id="4475657at2"/>
<sequence>MRRVAIAGAGLAGLTAAQELRRLGHDGEISMIGAERHRPYRRPPLSKEYLLDDTTDVALAGTDELSATWLLGHPATGLDLAGRRVRRGALPPVPFDALVIATGVRARTLPGAGELRGVVTLRGLDDALALRAALAGRPRVVVAGAGFLGSEVAATLRALDLPVTLVEPDSVPLRRPLGEQVGAIVAGLHRAHGVDLRLGRRVAGVTGAGRVERVHLDDGTALPADLLVVALGAEPETEWLRGCGLRLDHGVVVDHLGLAAPRVAAAGDVARRPSALLGGELVRVEHHGNALEQGAQAARALLGVAAPFDPVPSFWCHLYGHRLQSVGFTGAGYDLRLVTREPDGRFFAEYHRDGRLVGAVTAGFVRRLTACRRLLDEESRQPPMPPSGPSSMTGPPGTTSQGATGPVATR</sequence>
<dbReference type="GO" id="GO:0005737">
    <property type="term" value="C:cytoplasm"/>
    <property type="evidence" value="ECO:0007669"/>
    <property type="project" value="TreeGrafter"/>
</dbReference>
<dbReference type="Gene3D" id="3.50.50.60">
    <property type="entry name" value="FAD/NAD(P)-binding domain"/>
    <property type="match status" value="2"/>
</dbReference>
<dbReference type="Pfam" id="PF07992">
    <property type="entry name" value="Pyr_redox_2"/>
    <property type="match status" value="1"/>
</dbReference>
<dbReference type="Pfam" id="PF14759">
    <property type="entry name" value="Reductase_C"/>
    <property type="match status" value="1"/>
</dbReference>